<dbReference type="PANTHER" id="PTHR13500">
    <property type="entry name" value="NUCLEOLAR PRERIBOSOMAL-ASSOCIATED PROTEIN 1"/>
    <property type="match status" value="1"/>
</dbReference>
<protein>
    <recommendedName>
        <fullName evidence="6">Nucleolar pre-ribosomal-associated protein 1 C-terminal domain-containing protein</fullName>
    </recommendedName>
</protein>
<feature type="compositionally biased region" description="Acidic residues" evidence="1">
    <location>
        <begin position="46"/>
        <end position="60"/>
    </location>
</feature>
<feature type="domain" description="URB1 N-terminal" evidence="2">
    <location>
        <begin position="132"/>
        <end position="455"/>
    </location>
</feature>
<dbReference type="GO" id="GO:0000463">
    <property type="term" value="P:maturation of LSU-rRNA from tricistronic rRNA transcript (SSU-rRNA, 5.8S rRNA, LSU-rRNA)"/>
    <property type="evidence" value="ECO:0007669"/>
    <property type="project" value="TreeGrafter"/>
</dbReference>
<dbReference type="InterPro" id="IPR039844">
    <property type="entry name" value="URB1"/>
</dbReference>
<sequence>MPVLVDDHNQDNSTSTKQKSKMKSEKLKSEGLETSPVLRKRKIEEPESEDEDDDTEESQMSEDSGQGDLKKPTKSFGNAVNHEFDACKLRKKLFSREAGTELKMFAKDLYDTSEDKVDHVDMYMQAGGSSTEILNSLSELRHVDPGSAIAGFRILTVIFLRTLRDFPEKRAESEEAALKLIQTSAPFLNSLLKPSPKPFRVLVGLKLLTAMVSLSPRVAKEVLRVIDLGKEEIRWLTSGQGNKSEMIKGFLQIRKSFIHFLMAFLVDKETNTIQLLLSKGNIIGSAMLGLTRDRASLVNLALTTIRTMVVENLNVSKKLKQKAFHTKVLEALVTLYEWQGPKDSFKRYAKKKKTVELKLVAEDDLKLVQESVHTFFKVLLTSYKFGVSFPSHNADMPQNHNMQSFSVLRKLQRPWDCPLKSELSIEVLKTCPTLLRPLLAIYIESLTPRPTLTWLRTLEFVIKVLESVDMSAFTIQENTRPNPKVVANMICSLALPITVMKAVLFPGLSHSHAAVKEATARLLTCILSRLSCHLQKAKDLFSFDQKSLDSTRAQIQHQLSKIIPSVSLVWDAWNLITLPDNQAQPVEKSDCEKKKHGIPIMESSKITNMDLAAPETIGGHALQPPTHSNQLSTYVLLLLAYQKWLPHWLEISWGRGAASKILSSIKSAVDMLGDAAEADSMKVKAVCLLTNFDHLTISPHETLFSWAVEILVHGSFQNAEARRTLSKILAQIGIMIENNDELNVWVQSTDDRRDCKSALSAALVLLAKNLLDYTDKQYEIISSGQQSVSKVHSALLDEILGDLNQESDTNRQGFSSPYQDVAFSPLIIVLLQLMKEKAFKQHFDALQHMIPRATIQLLIQQSTPCNLIKVIENNSGLFPDIFSSFIKNPYNLPRNLLEPKEGKFYDFLAGDKQKLPKDLDEDFFKLKQLSRMVFYSVALKIECGTFDKEASNSHWKAIEKLLKIIPLGNHLSCLELAVCHPVLLNAFSMQATNPADIATNFFLIKVISAMKDHPSLASIRLKALQGVKKCLSIKGDKLSKLSWSKAHMFGELLLNLNLDLEEVHDLMKRLLSLPHSVWTSDKENSSELLTSMLSSLLQRVLLLREIMAGQARQIAFEERDLEQCLHIFLELLKVKNRELEHLQSALLNYLSVYPHHMKSISTDYVMKLLKNESVPCVKVALLCLQWIDVNLAELEKWAEQADLSRSLPAYGKLQARGKVDLTEFEAILWPGVQDELKNIVSNPSASTVPLFAENEEALINLISSCFDKSTSLKKIAKSLQGSYASEVAVANVICKLFTKSGKHIADLVAWILRSIAQSLEKESTKELLPVFCGHLIQILESCSDEGILSATKEDEIANFIKLSLKNGIGSECHLLKSLAAILPRVTDKQSYSKVLSMLLSHSLTMQCLLGYEDAKKEGILLLLDSLTSADPNLMSPNLLPVLLGAYNASLSKCDQIVFKLLTKYENQGISFKELQPLLWGEAAITRYSLRSHLGKSLQDQPSPSQILRNLDSHRVSLTLSYFPIKRGMVNESSLVDARLYDPAFLLPLFAQILQPEVLLQPWLFTRNALPLTLMAFASEDSGIRNLAALIISRLYFHYEAGRISFEKKFWLHFMDTLRFTLSNAPDVQLPPVIALFLARSALVVSNPEHDMYQVLNMYLLAKQSIDLTDLPNFLRMMHSSEPSHKTHRQWIFNVLKNGLRNEKDFELFFSSFASKILAAFYISPLSDSKAKEDILQIFISVVKIPGAAKRLILSSGLISWINGVITTLPPAPTNDNTECPLSANILILLQTVWTNAELPEIRGSVLVALSLLVDKVPAQERHLRPIVELLNATFSSQKSDKDIFTEKMLEQLLVLCKRAGIRNYCSCKDLLQYGIAGKNEFSLSALEKGLIEYLNKWIIS</sequence>
<feature type="compositionally biased region" description="Basic and acidic residues" evidence="1">
    <location>
        <begin position="22"/>
        <end position="31"/>
    </location>
</feature>
<dbReference type="Pfam" id="PF16201">
    <property type="entry name" value="NopRA1"/>
    <property type="match status" value="1"/>
</dbReference>
<evidence type="ECO:0000256" key="1">
    <source>
        <dbReference type="SAM" id="MobiDB-lite"/>
    </source>
</evidence>
<comment type="caution">
    <text evidence="4">The sequence shown here is derived from an EMBL/GenBank/DDBJ whole genome shotgun (WGS) entry which is preliminary data.</text>
</comment>
<proteinExistence type="predicted"/>
<feature type="region of interest" description="Disordered" evidence="1">
    <location>
        <begin position="1"/>
        <end position="76"/>
    </location>
</feature>
<organism evidence="4 5">
    <name type="scientific">Cloeon dipterum</name>
    <dbReference type="NCBI Taxonomy" id="197152"/>
    <lineage>
        <taxon>Eukaryota</taxon>
        <taxon>Metazoa</taxon>
        <taxon>Ecdysozoa</taxon>
        <taxon>Arthropoda</taxon>
        <taxon>Hexapoda</taxon>
        <taxon>Insecta</taxon>
        <taxon>Pterygota</taxon>
        <taxon>Palaeoptera</taxon>
        <taxon>Ephemeroptera</taxon>
        <taxon>Pisciforma</taxon>
        <taxon>Baetidae</taxon>
        <taxon>Cloeon</taxon>
    </lineage>
</organism>
<dbReference type="InterPro" id="IPR021714">
    <property type="entry name" value="URB1_N"/>
</dbReference>
<gene>
    <name evidence="4" type="ORF">CLODIP_2_CD01873</name>
</gene>
<accession>A0A8S1BYU8</accession>
<dbReference type="PANTHER" id="PTHR13500:SF0">
    <property type="entry name" value="NUCLEOLAR PRE-RIBOSOMAL-ASSOCIATED PROTEIN 1"/>
    <property type="match status" value="1"/>
</dbReference>
<dbReference type="Pfam" id="PF11707">
    <property type="entry name" value="Npa1"/>
    <property type="match status" value="1"/>
</dbReference>
<dbReference type="GO" id="GO:0005730">
    <property type="term" value="C:nucleolus"/>
    <property type="evidence" value="ECO:0007669"/>
    <property type="project" value="TreeGrafter"/>
</dbReference>
<reference evidence="4 5" key="1">
    <citation type="submission" date="2020-04" db="EMBL/GenBank/DDBJ databases">
        <authorList>
            <person name="Alioto T."/>
            <person name="Alioto T."/>
            <person name="Gomez Garrido J."/>
        </authorList>
    </citation>
    <scope>NUCLEOTIDE SEQUENCE [LARGE SCALE GENOMIC DNA]</scope>
</reference>
<evidence type="ECO:0000259" key="2">
    <source>
        <dbReference type="Pfam" id="PF11707"/>
    </source>
</evidence>
<dbReference type="OrthoDB" id="72892at2759"/>
<dbReference type="Proteomes" id="UP000494165">
    <property type="component" value="Unassembled WGS sequence"/>
</dbReference>
<dbReference type="GO" id="GO:0000466">
    <property type="term" value="P:maturation of 5.8S rRNA from tricistronic rRNA transcript (SSU-rRNA, 5.8S rRNA, LSU-rRNA)"/>
    <property type="evidence" value="ECO:0007669"/>
    <property type="project" value="TreeGrafter"/>
</dbReference>
<evidence type="ECO:0000313" key="4">
    <source>
        <dbReference type="EMBL" id="CAB3361942.1"/>
    </source>
</evidence>
<evidence type="ECO:0000259" key="3">
    <source>
        <dbReference type="Pfam" id="PF16201"/>
    </source>
</evidence>
<dbReference type="InterPro" id="IPR032436">
    <property type="entry name" value="URB1_C"/>
</dbReference>
<dbReference type="EMBL" id="CADEPI010000007">
    <property type="protein sequence ID" value="CAB3361942.1"/>
    <property type="molecule type" value="Genomic_DNA"/>
</dbReference>
<evidence type="ECO:0008006" key="6">
    <source>
        <dbReference type="Google" id="ProtNLM"/>
    </source>
</evidence>
<feature type="domain" description="URB1 C-terminal" evidence="3">
    <location>
        <begin position="1569"/>
        <end position="1760"/>
    </location>
</feature>
<evidence type="ECO:0000313" key="5">
    <source>
        <dbReference type="Proteomes" id="UP000494165"/>
    </source>
</evidence>
<name>A0A8S1BYU8_9INSE</name>
<feature type="compositionally biased region" description="Basic and acidic residues" evidence="1">
    <location>
        <begin position="1"/>
        <end position="10"/>
    </location>
</feature>
<keyword evidence="5" id="KW-1185">Reference proteome</keyword>